<keyword evidence="3" id="KW-1003">Cell membrane</keyword>
<dbReference type="InterPro" id="IPR045621">
    <property type="entry name" value="BPD_transp_1_N"/>
</dbReference>
<feature type="domain" description="ABC transmembrane type-1" evidence="8">
    <location>
        <begin position="95"/>
        <end position="302"/>
    </location>
</feature>
<dbReference type="EMBL" id="CP003108">
    <property type="protein sequence ID" value="AET67588.1"/>
    <property type="molecule type" value="Genomic_DNA"/>
</dbReference>
<dbReference type="PANTHER" id="PTHR43163">
    <property type="entry name" value="DIPEPTIDE TRANSPORT SYSTEM PERMEASE PROTEIN DPPB-RELATED"/>
    <property type="match status" value="1"/>
</dbReference>
<evidence type="ECO:0000256" key="4">
    <source>
        <dbReference type="ARBA" id="ARBA00022692"/>
    </source>
</evidence>
<dbReference type="InterPro" id="IPR035906">
    <property type="entry name" value="MetI-like_sf"/>
</dbReference>
<organism evidence="9 10">
    <name type="scientific">Desulfosporosinus orientis (strain ATCC 19365 / DSM 765 / NCIMB 8382 / VKM B-1628 / Singapore I)</name>
    <name type="common">Desulfotomaculum orientis</name>
    <dbReference type="NCBI Taxonomy" id="768706"/>
    <lineage>
        <taxon>Bacteria</taxon>
        <taxon>Bacillati</taxon>
        <taxon>Bacillota</taxon>
        <taxon>Clostridia</taxon>
        <taxon>Eubacteriales</taxon>
        <taxon>Desulfitobacteriaceae</taxon>
        <taxon>Desulfosporosinus</taxon>
    </lineage>
</organism>
<dbReference type="GO" id="GO:0005886">
    <property type="term" value="C:plasma membrane"/>
    <property type="evidence" value="ECO:0007669"/>
    <property type="project" value="UniProtKB-SubCell"/>
</dbReference>
<feature type="transmembrane region" description="Helical" evidence="7">
    <location>
        <begin position="131"/>
        <end position="156"/>
    </location>
</feature>
<dbReference type="eggNOG" id="COG0601">
    <property type="taxonomic scope" value="Bacteria"/>
</dbReference>
<dbReference type="SUPFAM" id="SSF161098">
    <property type="entry name" value="MetI-like"/>
    <property type="match status" value="1"/>
</dbReference>
<sequence>MLNYLIRRILIAIPVFFGITIIAFSLLYLAPGSPLDMLINPHVTQAALDAKAEALGLNQPVYVQYFKWLGNLLQGNLGYSLTTYRPVAEMISERIGPTVLLMGTSLVIGFVIAIFIGILSATKQYSVLDYLATAGSFLGISLPNFFLGLGLVYIFSVKLKLLPSSGMFDIGSGGGFTDRVLHLILPVTVLAVNIAGRNVRYIRSSVLEILGQDYLRTARAKGLSEFMVINKHAFRNALITIVTVFGLEIPMLFAGAVVTETIFSWPGIGQLTMNSILSRDYPTVMGLNIITAVAVLSANLLTDMVYAVVDPRIKYN</sequence>
<dbReference type="Proteomes" id="UP000006346">
    <property type="component" value="Chromosome"/>
</dbReference>
<dbReference type="Pfam" id="PF00528">
    <property type="entry name" value="BPD_transp_1"/>
    <property type="match status" value="1"/>
</dbReference>
<dbReference type="PANTHER" id="PTHR43163:SF6">
    <property type="entry name" value="DIPEPTIDE TRANSPORT SYSTEM PERMEASE PROTEIN DPPB-RELATED"/>
    <property type="match status" value="1"/>
</dbReference>
<evidence type="ECO:0000256" key="1">
    <source>
        <dbReference type="ARBA" id="ARBA00004651"/>
    </source>
</evidence>
<dbReference type="Pfam" id="PF19300">
    <property type="entry name" value="BPD_transp_1_N"/>
    <property type="match status" value="1"/>
</dbReference>
<dbReference type="PATRIC" id="fig|768706.3.peg.1988"/>
<evidence type="ECO:0000259" key="8">
    <source>
        <dbReference type="PROSITE" id="PS50928"/>
    </source>
</evidence>
<evidence type="ECO:0000256" key="3">
    <source>
        <dbReference type="ARBA" id="ARBA00022475"/>
    </source>
</evidence>
<dbReference type="KEGG" id="dor:Desor_1974"/>
<keyword evidence="10" id="KW-1185">Reference proteome</keyword>
<evidence type="ECO:0000256" key="7">
    <source>
        <dbReference type="RuleBase" id="RU363032"/>
    </source>
</evidence>
<dbReference type="InterPro" id="IPR000515">
    <property type="entry name" value="MetI-like"/>
</dbReference>
<proteinExistence type="inferred from homology"/>
<keyword evidence="5 7" id="KW-1133">Transmembrane helix</keyword>
<comment type="subcellular location">
    <subcellularLocation>
        <location evidence="1 7">Cell membrane</location>
        <topology evidence="1 7">Multi-pass membrane protein</topology>
    </subcellularLocation>
</comment>
<feature type="transmembrane region" description="Helical" evidence="7">
    <location>
        <begin position="176"/>
        <end position="195"/>
    </location>
</feature>
<reference evidence="9 10" key="2">
    <citation type="journal article" date="2012" name="J. Bacteriol.">
        <title>Complete genome sequences of Desulfosporosinus orientis DSM765T, Desulfosporosinus youngiae DSM17734T, Desulfosporosinus meridiei DSM13257T, and Desulfosporosinus acidiphilus DSM22704T.</title>
        <authorList>
            <person name="Pester M."/>
            <person name="Brambilla E."/>
            <person name="Alazard D."/>
            <person name="Rattei T."/>
            <person name="Weinmaier T."/>
            <person name="Han J."/>
            <person name="Lucas S."/>
            <person name="Lapidus A."/>
            <person name="Cheng J.F."/>
            <person name="Goodwin L."/>
            <person name="Pitluck S."/>
            <person name="Peters L."/>
            <person name="Ovchinnikova G."/>
            <person name="Teshima H."/>
            <person name="Detter J.C."/>
            <person name="Han C.S."/>
            <person name="Tapia R."/>
            <person name="Land M.L."/>
            <person name="Hauser L."/>
            <person name="Kyrpides N.C."/>
            <person name="Ivanova N.N."/>
            <person name="Pagani I."/>
            <person name="Huntmann M."/>
            <person name="Wei C.L."/>
            <person name="Davenport K.W."/>
            <person name="Daligault H."/>
            <person name="Chain P.S."/>
            <person name="Chen A."/>
            <person name="Mavromatis K."/>
            <person name="Markowitz V."/>
            <person name="Szeto E."/>
            <person name="Mikhailova N."/>
            <person name="Pati A."/>
            <person name="Wagner M."/>
            <person name="Woyke T."/>
            <person name="Ollivier B."/>
            <person name="Klenk H.P."/>
            <person name="Spring S."/>
            <person name="Loy A."/>
        </authorList>
    </citation>
    <scope>NUCLEOTIDE SEQUENCE [LARGE SCALE GENOMIC DNA]</scope>
    <source>
        <strain evidence="10">ATCC 19365 / DSM 765 / NCIMB 8382 / VKM B-1628</strain>
    </source>
</reference>
<feature type="transmembrane region" description="Helical" evidence="7">
    <location>
        <begin position="99"/>
        <end position="119"/>
    </location>
</feature>
<dbReference type="HOGENOM" id="CLU_036879_1_2_9"/>
<keyword evidence="6 7" id="KW-0472">Membrane</keyword>
<feature type="transmembrane region" description="Helical" evidence="7">
    <location>
        <begin position="9"/>
        <end position="30"/>
    </location>
</feature>
<evidence type="ECO:0000256" key="6">
    <source>
        <dbReference type="ARBA" id="ARBA00023136"/>
    </source>
</evidence>
<accession>G7WDA3</accession>
<evidence type="ECO:0000256" key="5">
    <source>
        <dbReference type="ARBA" id="ARBA00022989"/>
    </source>
</evidence>
<reference evidence="10" key="1">
    <citation type="submission" date="2011-11" db="EMBL/GenBank/DDBJ databases">
        <title>Complete sequence of Desulfosporosinus orientis DSM 765.</title>
        <authorList>
            <person name="Lucas S."/>
            <person name="Han J."/>
            <person name="Lapidus A."/>
            <person name="Cheng J.-F."/>
            <person name="Goodwin L."/>
            <person name="Pitluck S."/>
            <person name="Peters L."/>
            <person name="Ovchinnikova G."/>
            <person name="Teshima H."/>
            <person name="Detter J.C."/>
            <person name="Han C."/>
            <person name="Tapia R."/>
            <person name="Land M."/>
            <person name="Hauser L."/>
            <person name="Kyrpides N."/>
            <person name="Ivanova N."/>
            <person name="Pagani I."/>
            <person name="Pester M."/>
            <person name="Spring S."/>
            <person name="Ollivier B."/>
            <person name="Rattei T."/>
            <person name="Klenk H.-P."/>
            <person name="Wagner M."/>
            <person name="Loy A."/>
            <person name="Woyke T."/>
        </authorList>
    </citation>
    <scope>NUCLEOTIDE SEQUENCE [LARGE SCALE GENOMIC DNA]</scope>
    <source>
        <strain evidence="10">ATCC 19365 / DSM 765 / NCIMB 8382 / VKM B-1628</strain>
    </source>
</reference>
<gene>
    <name evidence="9" type="ordered locus">Desor_1974</name>
</gene>
<name>G7WDA3_DESOD</name>
<keyword evidence="4 7" id="KW-0812">Transmembrane</keyword>
<protein>
    <submittedName>
        <fullName evidence="9">ABC-type dipeptide/oligopeptide/nickel transport system, permease component</fullName>
    </submittedName>
</protein>
<dbReference type="AlphaFoldDB" id="G7WDA3"/>
<keyword evidence="2 7" id="KW-0813">Transport</keyword>
<dbReference type="GO" id="GO:0055085">
    <property type="term" value="P:transmembrane transport"/>
    <property type="evidence" value="ECO:0007669"/>
    <property type="project" value="InterPro"/>
</dbReference>
<evidence type="ECO:0000256" key="2">
    <source>
        <dbReference type="ARBA" id="ARBA00022448"/>
    </source>
</evidence>
<dbReference type="RefSeq" id="WP_014184403.1">
    <property type="nucleotide sequence ID" value="NC_016584.1"/>
</dbReference>
<dbReference type="Gene3D" id="1.10.3720.10">
    <property type="entry name" value="MetI-like"/>
    <property type="match status" value="1"/>
</dbReference>
<feature type="transmembrane region" description="Helical" evidence="7">
    <location>
        <begin position="237"/>
        <end position="265"/>
    </location>
</feature>
<dbReference type="CDD" id="cd06261">
    <property type="entry name" value="TM_PBP2"/>
    <property type="match status" value="1"/>
</dbReference>
<evidence type="ECO:0000313" key="10">
    <source>
        <dbReference type="Proteomes" id="UP000006346"/>
    </source>
</evidence>
<evidence type="ECO:0000313" key="9">
    <source>
        <dbReference type="EMBL" id="AET67588.1"/>
    </source>
</evidence>
<feature type="transmembrane region" description="Helical" evidence="7">
    <location>
        <begin position="285"/>
        <end position="309"/>
    </location>
</feature>
<dbReference type="STRING" id="768706.Desor_1974"/>
<comment type="similarity">
    <text evidence="7">Belongs to the binding-protein-dependent transport system permease family.</text>
</comment>
<dbReference type="PROSITE" id="PS50928">
    <property type="entry name" value="ABC_TM1"/>
    <property type="match status" value="1"/>
</dbReference>
<dbReference type="OrthoDB" id="9789439at2"/>